<evidence type="ECO:0000256" key="2">
    <source>
        <dbReference type="ARBA" id="ARBA00022448"/>
    </source>
</evidence>
<dbReference type="SMART" id="SM00382">
    <property type="entry name" value="AAA"/>
    <property type="match status" value="2"/>
</dbReference>
<dbReference type="InterPro" id="IPR050173">
    <property type="entry name" value="ABC_transporter_C-like"/>
</dbReference>
<keyword evidence="8 10" id="KW-0472">Membrane</keyword>
<keyword evidence="4" id="KW-0677">Repeat</keyword>
<feature type="region of interest" description="Disordered" evidence="9">
    <location>
        <begin position="1"/>
        <end position="26"/>
    </location>
</feature>
<dbReference type="KEGG" id="psoj:PHYSODRAFT_338930"/>
<dbReference type="Pfam" id="PF00664">
    <property type="entry name" value="ABC_membrane"/>
    <property type="match status" value="1"/>
</dbReference>
<dbReference type="Gene3D" id="3.40.50.300">
    <property type="entry name" value="P-loop containing nucleotide triphosphate hydrolases"/>
    <property type="match status" value="2"/>
</dbReference>
<evidence type="ECO:0000256" key="6">
    <source>
        <dbReference type="ARBA" id="ARBA00022840"/>
    </source>
</evidence>
<dbReference type="Proteomes" id="UP000002640">
    <property type="component" value="Unassembled WGS sequence"/>
</dbReference>
<dbReference type="SMR" id="G5A400"/>
<sequence>MAEHQPFVAGTQTPKSTAEDPPKPFREQVNPIRSASFLSMVSMVWLQPLISLGAKRALEREDVWAMCPEDTSEVLRLKFERELLSISSNKETSTSLGIPRVALALVRTFPREIAVVFASDLIFIAGSALMSFFVEAILDYINDRDNVFGIENGYVLVVLLSLVAFVSMMSFNFAWFISSRSLRLSSEARQKYSSGEIMTLVSVDIDRVFNGMMNGPWVVLFDPIAALAGLVLLIVVLATSFNLAKRIGRARRELLPVTEERLRLYPWNESVATRVEKIHSQLRAAVPTFLAGVTVGVYVVYRGSFSVIQAFTLIAVINVSRQGVNAFPLGIADLSQSAVACHRIDEFLDSTELEIVTPTSGRVDDDSLPRGSISIDDTQYCWPTSVADDGEKEGNIACDTRAVKGFSLEEINLHIDAGALVMVVGPVGSGKSSLLQALLGEMRKTAGSMDIQGDISYVSQEAWIRNATLRDNIVFEGEFDDERYESVLRASQLALDLAALPSGDRTEIGERGINLSGGQKARVSVARALYRQNSDILMLDDPLSAVDPHVANAIFEECILGLARLKTRVLVVNSHYDLLVHADKIVVLQHGRIAGQGNYADIVARFPDGRDAKPNDELVEKEDRVKGRVTGYVYKMYLDETGFGAFMVVTIVVLGYSISQGLLVVVNWWQAYWASNMRDPDSSNSATWFGLWYFGFIAFGALATVCRSITVMLLLLRSSKNLHDELFRRVLAAPVNTYFDVTPVGRILNRFSNDLDQMDSLLPQQWQNFVQNVSLSVGGFIVCALASYWIGLSYIPVVAALVVTGFYFKKTSREVKRLEGISRSPVYNLLGETLNGVQTIRAFRMQATFEAMNARAVDENASFFFIYWAAGRWLAVRLDTLSVVVIFVVSLYLVATKGQLGTLLSGISLVYALMLTSIVQSSVRDVDRTDNAMTSVERILHFREIPQEEEDSSAKLPINSDLWPSQGAITFDNLHLKYRPELPLVLRGVNMRVAGGEKVGICGRTGAGKSSLMIALFRICEFETGTITIDGVDVRDARLHDLRRSLAIIPQDPVLFSGPLRENLDLFGEYSDAEIWTVMKQCGDNLSVGQRQLLCIGCALLKNSKIVVLDEATANVDTTTDSLIQATI</sequence>
<dbReference type="OMA" id="CESALVI"/>
<evidence type="ECO:0000259" key="12">
    <source>
        <dbReference type="PROSITE" id="PS50929"/>
    </source>
</evidence>
<feature type="transmembrane region" description="Helical" evidence="10">
    <location>
        <begin position="643"/>
        <end position="669"/>
    </location>
</feature>
<keyword evidence="5" id="KW-0547">Nucleotide-binding</keyword>
<dbReference type="InterPro" id="IPR027417">
    <property type="entry name" value="P-loop_NTPase"/>
</dbReference>
<feature type="transmembrane region" description="Helical" evidence="10">
    <location>
        <begin position="154"/>
        <end position="177"/>
    </location>
</feature>
<evidence type="ECO:0000259" key="11">
    <source>
        <dbReference type="PROSITE" id="PS50893"/>
    </source>
</evidence>
<dbReference type="CDD" id="cd03250">
    <property type="entry name" value="ABCC_MRP_domain1"/>
    <property type="match status" value="1"/>
</dbReference>
<dbReference type="RefSeq" id="XP_009535121.1">
    <property type="nucleotide sequence ID" value="XM_009536826.1"/>
</dbReference>
<organism evidence="13 14">
    <name type="scientific">Phytophthora sojae (strain P6497)</name>
    <name type="common">Soybean stem and root rot agent</name>
    <name type="synonym">Phytophthora megasperma f. sp. glycines</name>
    <dbReference type="NCBI Taxonomy" id="1094619"/>
    <lineage>
        <taxon>Eukaryota</taxon>
        <taxon>Sar</taxon>
        <taxon>Stramenopiles</taxon>
        <taxon>Oomycota</taxon>
        <taxon>Peronosporomycetes</taxon>
        <taxon>Peronosporales</taxon>
        <taxon>Peronosporaceae</taxon>
        <taxon>Phytophthora</taxon>
    </lineage>
</organism>
<dbReference type="AlphaFoldDB" id="G5A400"/>
<evidence type="ECO:0000256" key="3">
    <source>
        <dbReference type="ARBA" id="ARBA00022692"/>
    </source>
</evidence>
<feature type="transmembrane region" description="Helical" evidence="10">
    <location>
        <begin position="113"/>
        <end position="134"/>
    </location>
</feature>
<feature type="transmembrane region" description="Helical" evidence="10">
    <location>
        <begin position="900"/>
        <end position="919"/>
    </location>
</feature>
<feature type="transmembrane region" description="Helical" evidence="10">
    <location>
        <begin position="779"/>
        <end position="808"/>
    </location>
</feature>
<dbReference type="InterPro" id="IPR036640">
    <property type="entry name" value="ABC1_TM_sf"/>
</dbReference>
<evidence type="ECO:0000256" key="4">
    <source>
        <dbReference type="ARBA" id="ARBA00022737"/>
    </source>
</evidence>
<dbReference type="Pfam" id="PF00005">
    <property type="entry name" value="ABC_tran"/>
    <property type="match status" value="2"/>
</dbReference>
<protein>
    <submittedName>
        <fullName evidence="13">Multidrug resistance protein ABC superfamily</fullName>
    </submittedName>
</protein>
<dbReference type="PROSITE" id="PS50929">
    <property type="entry name" value="ABC_TM1F"/>
    <property type="match status" value="2"/>
</dbReference>
<feature type="domain" description="ABC transporter" evidence="11">
    <location>
        <begin position="391"/>
        <end position="615"/>
    </location>
</feature>
<feature type="domain" description="ABC transmembrane type-1" evidence="12">
    <location>
        <begin position="651"/>
        <end position="921"/>
    </location>
</feature>
<keyword evidence="14" id="KW-1185">Reference proteome</keyword>
<dbReference type="GeneID" id="20647667"/>
<feature type="transmembrane region" description="Helical" evidence="10">
    <location>
        <begin position="874"/>
        <end position="894"/>
    </location>
</feature>
<evidence type="ECO:0000313" key="13">
    <source>
        <dbReference type="EMBL" id="EGZ10260.1"/>
    </source>
</evidence>
<dbReference type="PANTHER" id="PTHR24223:SF443">
    <property type="entry name" value="MULTIDRUG-RESISTANCE LIKE PROTEIN 1, ISOFORM I"/>
    <property type="match status" value="1"/>
</dbReference>
<dbReference type="FunFam" id="3.40.50.300:FF:004162">
    <property type="entry name" value="ATP binding cassette subfamily C member 5"/>
    <property type="match status" value="1"/>
</dbReference>
<keyword evidence="6" id="KW-0067">ATP-binding</keyword>
<dbReference type="SUPFAM" id="SSF90123">
    <property type="entry name" value="ABC transporter transmembrane region"/>
    <property type="match status" value="2"/>
</dbReference>
<dbReference type="SUPFAM" id="SSF52540">
    <property type="entry name" value="P-loop containing nucleoside triphosphate hydrolases"/>
    <property type="match status" value="2"/>
</dbReference>
<feature type="transmembrane region" description="Helical" evidence="10">
    <location>
        <begin position="224"/>
        <end position="244"/>
    </location>
</feature>
<dbReference type="InterPro" id="IPR044726">
    <property type="entry name" value="ABCC_6TM_D2"/>
</dbReference>
<feature type="transmembrane region" description="Helical" evidence="10">
    <location>
        <begin position="284"/>
        <end position="301"/>
    </location>
</feature>
<dbReference type="PANTHER" id="PTHR24223">
    <property type="entry name" value="ATP-BINDING CASSETTE SUB-FAMILY C"/>
    <property type="match status" value="1"/>
</dbReference>
<dbReference type="InterPro" id="IPR017871">
    <property type="entry name" value="ABC_transporter-like_CS"/>
</dbReference>
<comment type="subcellular location">
    <subcellularLocation>
        <location evidence="1">Vacuole membrane</location>
        <topology evidence="1">Multi-pass membrane protein</topology>
    </subcellularLocation>
</comment>
<evidence type="ECO:0000256" key="8">
    <source>
        <dbReference type="ARBA" id="ARBA00023136"/>
    </source>
</evidence>
<evidence type="ECO:0000256" key="5">
    <source>
        <dbReference type="ARBA" id="ARBA00022741"/>
    </source>
</evidence>
<dbReference type="FunCoup" id="G5A400">
    <property type="interactions" value="3"/>
</dbReference>
<gene>
    <name evidence="13" type="ORF">PHYSODRAFT_338930</name>
</gene>
<proteinExistence type="predicted"/>
<dbReference type="Gene3D" id="1.20.1560.10">
    <property type="entry name" value="ABC transporter type 1, transmembrane domain"/>
    <property type="match status" value="2"/>
</dbReference>
<dbReference type="GO" id="GO:0005524">
    <property type="term" value="F:ATP binding"/>
    <property type="evidence" value="ECO:0007669"/>
    <property type="project" value="UniProtKB-KW"/>
</dbReference>
<dbReference type="InParanoid" id="G5A400"/>
<dbReference type="EMBL" id="JH159159">
    <property type="protein sequence ID" value="EGZ10260.1"/>
    <property type="molecule type" value="Genomic_DNA"/>
</dbReference>
<reference evidence="13 14" key="1">
    <citation type="journal article" date="2006" name="Science">
        <title>Phytophthora genome sequences uncover evolutionary origins and mechanisms of pathogenesis.</title>
        <authorList>
            <person name="Tyler B.M."/>
            <person name="Tripathy S."/>
            <person name="Zhang X."/>
            <person name="Dehal P."/>
            <person name="Jiang R.H."/>
            <person name="Aerts A."/>
            <person name="Arredondo F.D."/>
            <person name="Baxter L."/>
            <person name="Bensasson D."/>
            <person name="Beynon J.L."/>
            <person name="Chapman J."/>
            <person name="Damasceno C.M."/>
            <person name="Dorrance A.E."/>
            <person name="Dou D."/>
            <person name="Dickerman A.W."/>
            <person name="Dubchak I.L."/>
            <person name="Garbelotto M."/>
            <person name="Gijzen M."/>
            <person name="Gordon S.G."/>
            <person name="Govers F."/>
            <person name="Grunwald N.J."/>
            <person name="Huang W."/>
            <person name="Ivors K.L."/>
            <person name="Jones R.W."/>
            <person name="Kamoun S."/>
            <person name="Krampis K."/>
            <person name="Lamour K.H."/>
            <person name="Lee M.K."/>
            <person name="McDonald W.H."/>
            <person name="Medina M."/>
            <person name="Meijer H.J."/>
            <person name="Nordberg E.K."/>
            <person name="Maclean D.J."/>
            <person name="Ospina-Giraldo M.D."/>
            <person name="Morris P.F."/>
            <person name="Phuntumart V."/>
            <person name="Putnam N.H."/>
            <person name="Rash S."/>
            <person name="Rose J.K."/>
            <person name="Sakihama Y."/>
            <person name="Salamov A.A."/>
            <person name="Savidor A."/>
            <person name="Scheuring C.F."/>
            <person name="Smith B.M."/>
            <person name="Sobral B.W."/>
            <person name="Terry A."/>
            <person name="Torto-Alalibo T.A."/>
            <person name="Win J."/>
            <person name="Xu Z."/>
            <person name="Zhang H."/>
            <person name="Grigoriev I.V."/>
            <person name="Rokhsar D.S."/>
            <person name="Boore J.L."/>
        </authorList>
    </citation>
    <scope>NUCLEOTIDE SEQUENCE [LARGE SCALE GENOMIC DNA]</scope>
    <source>
        <strain evidence="13 14">P6497</strain>
    </source>
</reference>
<dbReference type="FunFam" id="3.40.50.300:FF:000997">
    <property type="entry name" value="Multidrug resistance-associated protein 1"/>
    <property type="match status" value="1"/>
</dbReference>
<evidence type="ECO:0000256" key="10">
    <source>
        <dbReference type="SAM" id="Phobius"/>
    </source>
</evidence>
<keyword evidence="3 10" id="KW-0812">Transmembrane</keyword>
<dbReference type="InterPro" id="IPR011527">
    <property type="entry name" value="ABC1_TM_dom"/>
</dbReference>
<keyword evidence="2" id="KW-0813">Transport</keyword>
<evidence type="ECO:0000256" key="7">
    <source>
        <dbReference type="ARBA" id="ARBA00022989"/>
    </source>
</evidence>
<dbReference type="GO" id="GO:0016887">
    <property type="term" value="F:ATP hydrolysis activity"/>
    <property type="evidence" value="ECO:0007669"/>
    <property type="project" value="InterPro"/>
</dbReference>
<name>G5A400_PHYSP</name>
<dbReference type="CDD" id="cd03244">
    <property type="entry name" value="ABCC_MRP_domain2"/>
    <property type="match status" value="1"/>
</dbReference>
<dbReference type="GO" id="GO:0140359">
    <property type="term" value="F:ABC-type transporter activity"/>
    <property type="evidence" value="ECO:0007669"/>
    <property type="project" value="InterPro"/>
</dbReference>
<dbReference type="PROSITE" id="PS50893">
    <property type="entry name" value="ABC_TRANSPORTER_2"/>
    <property type="match status" value="1"/>
</dbReference>
<keyword evidence="7 10" id="KW-1133">Transmembrane helix</keyword>
<evidence type="ECO:0000256" key="9">
    <source>
        <dbReference type="SAM" id="MobiDB-lite"/>
    </source>
</evidence>
<dbReference type="FunFam" id="1.20.1560.10:FF:000123">
    <property type="entry name" value="Mini-chromosome maintenance complex-binding protein"/>
    <property type="match status" value="1"/>
</dbReference>
<dbReference type="PROSITE" id="PS00211">
    <property type="entry name" value="ABC_TRANSPORTER_1"/>
    <property type="match status" value="1"/>
</dbReference>
<feature type="transmembrane region" description="Helical" evidence="10">
    <location>
        <begin position="690"/>
        <end position="716"/>
    </location>
</feature>
<dbReference type="InterPro" id="IPR003439">
    <property type="entry name" value="ABC_transporter-like_ATP-bd"/>
</dbReference>
<feature type="compositionally biased region" description="Basic and acidic residues" evidence="9">
    <location>
        <begin position="17"/>
        <end position="26"/>
    </location>
</feature>
<feature type="domain" description="ABC transmembrane type-1" evidence="12">
    <location>
        <begin position="113"/>
        <end position="236"/>
    </location>
</feature>
<dbReference type="InterPro" id="IPR003593">
    <property type="entry name" value="AAA+_ATPase"/>
</dbReference>
<dbReference type="GO" id="GO:0005774">
    <property type="term" value="C:vacuolar membrane"/>
    <property type="evidence" value="ECO:0007669"/>
    <property type="project" value="UniProtKB-SubCell"/>
</dbReference>
<accession>G5A400</accession>
<evidence type="ECO:0000313" key="14">
    <source>
        <dbReference type="Proteomes" id="UP000002640"/>
    </source>
</evidence>
<dbReference type="CDD" id="cd18580">
    <property type="entry name" value="ABC_6TM_ABCC_D2"/>
    <property type="match status" value="1"/>
</dbReference>
<evidence type="ECO:0000256" key="1">
    <source>
        <dbReference type="ARBA" id="ARBA00004128"/>
    </source>
</evidence>